<protein>
    <recommendedName>
        <fullName evidence="6">Lipoprotein</fullName>
    </recommendedName>
</protein>
<dbReference type="Proteomes" id="UP000323522">
    <property type="component" value="Chromosome"/>
</dbReference>
<accession>A0A5C1PXU0</accession>
<dbReference type="Proteomes" id="UP001549111">
    <property type="component" value="Unassembled WGS sequence"/>
</dbReference>
<evidence type="ECO:0000256" key="1">
    <source>
        <dbReference type="SAM" id="SignalP"/>
    </source>
</evidence>
<name>A0A5C1PXU0_9BURK</name>
<evidence type="ECO:0000313" key="5">
    <source>
        <dbReference type="Proteomes" id="UP001549111"/>
    </source>
</evidence>
<evidence type="ECO:0000313" key="3">
    <source>
        <dbReference type="EMBL" id="QEM99478.1"/>
    </source>
</evidence>
<reference evidence="2 5" key="2">
    <citation type="submission" date="2024-06" db="EMBL/GenBank/DDBJ databases">
        <title>Genomic Encyclopedia of Type Strains, Phase IV (KMG-IV): sequencing the most valuable type-strain genomes for metagenomic binning, comparative biology and taxonomic classification.</title>
        <authorList>
            <person name="Goeker M."/>
        </authorList>
    </citation>
    <scope>NUCLEOTIDE SEQUENCE [LARGE SCALE GENOMIC DNA]</scope>
    <source>
        <strain evidence="2 5">D-501</strain>
    </source>
</reference>
<evidence type="ECO:0000313" key="4">
    <source>
        <dbReference type="Proteomes" id="UP000323522"/>
    </source>
</evidence>
<dbReference type="RefSeq" id="WP_149502249.1">
    <property type="nucleotide sequence ID" value="NZ_CP035708.1"/>
</dbReference>
<gene>
    <name evidence="2" type="ORF">ABIC99_001614</name>
    <name evidence="3" type="ORF">EWH46_00960</name>
</gene>
<proteinExistence type="predicted"/>
<dbReference type="OrthoDB" id="9791183at2"/>
<keyword evidence="5" id="KW-1185">Reference proteome</keyword>
<feature type="chain" id="PRO_5044618711" description="Lipoprotein" evidence="1">
    <location>
        <begin position="25"/>
        <end position="263"/>
    </location>
</feature>
<organism evidence="3 4">
    <name type="scientific">Sphaerotilus sulfidivorans</name>
    <dbReference type="NCBI Taxonomy" id="639200"/>
    <lineage>
        <taxon>Bacteria</taxon>
        <taxon>Pseudomonadati</taxon>
        <taxon>Pseudomonadota</taxon>
        <taxon>Betaproteobacteria</taxon>
        <taxon>Burkholderiales</taxon>
        <taxon>Sphaerotilaceae</taxon>
        <taxon>Sphaerotilus</taxon>
    </lineage>
</organism>
<evidence type="ECO:0008006" key="6">
    <source>
        <dbReference type="Google" id="ProtNLM"/>
    </source>
</evidence>
<reference evidence="3 4" key="1">
    <citation type="submission" date="2019-02" db="EMBL/GenBank/DDBJ databases">
        <title>Complete Genome Sequence and Methylome Analysis of Sphaerotilus natans subsp. sulfidivorans D-507.</title>
        <authorList>
            <person name="Fomenkov A."/>
            <person name="Gridneva E."/>
            <person name="Smolyakov D."/>
            <person name="Dubinina G."/>
            <person name="Vincze T."/>
            <person name="Grabovich M."/>
            <person name="Roberts R.J."/>
        </authorList>
    </citation>
    <scope>NUCLEOTIDE SEQUENCE [LARGE SCALE GENOMIC DNA]</scope>
    <source>
        <strain evidence="3 4">D-507</strain>
    </source>
</reference>
<dbReference type="KEGG" id="snn:EWH46_00960"/>
<feature type="signal peptide" evidence="1">
    <location>
        <begin position="1"/>
        <end position="24"/>
    </location>
</feature>
<keyword evidence="1" id="KW-0732">Signal</keyword>
<evidence type="ECO:0000313" key="2">
    <source>
        <dbReference type="EMBL" id="MET3603801.1"/>
    </source>
</evidence>
<dbReference type="EMBL" id="CP035708">
    <property type="protein sequence ID" value="QEM99478.1"/>
    <property type="molecule type" value="Genomic_DNA"/>
</dbReference>
<dbReference type="EMBL" id="JBEPLS010000005">
    <property type="protein sequence ID" value="MET3603801.1"/>
    <property type="molecule type" value="Genomic_DNA"/>
</dbReference>
<sequence>MKDPRTPSRRARMAVALAFTAALAACGGGGDDEAATSGSGATAEGVYGGTLTGSSSNAFQLLVLENGEFWALYGIPSASTFGVTGFLQGAGTSSNGTFTAASTKDFGFIPAVSGTTNASYNASAKTIAGTVRFASGSVGFSGGPIAGSLYSYDSAASLSTVAGTWITTGLTGESVTLSIAASTGAFTASSSLGCNFAGTVLPRPSGKNVFNVSLTFGPAPCALPGQAAAGIAVAYPVGTGQTQLLVAVTDASRTVGTAIVGVR</sequence>
<dbReference type="PROSITE" id="PS51257">
    <property type="entry name" value="PROKAR_LIPOPROTEIN"/>
    <property type="match status" value="1"/>
</dbReference>
<dbReference type="AlphaFoldDB" id="A0A5C1PXU0"/>